<evidence type="ECO:0000313" key="2">
    <source>
        <dbReference type="Proteomes" id="UP000501802"/>
    </source>
</evidence>
<sequence>MEKDFIIIKVSWRTRRIRNYDATEENAKTLVYFKALINFLQNNELTTRVILPDNGIVTDETCIRKSDLTEFGYQLFAKKHFDKWVDAIFDRGKDPTDVKALKKALQKIVSSQ</sequence>
<dbReference type="AlphaFoldDB" id="A0A6G9ATZ2"/>
<organism evidence="1 2">
    <name type="scientific">Spirosoma aureum</name>
    <dbReference type="NCBI Taxonomy" id="2692134"/>
    <lineage>
        <taxon>Bacteria</taxon>
        <taxon>Pseudomonadati</taxon>
        <taxon>Bacteroidota</taxon>
        <taxon>Cytophagia</taxon>
        <taxon>Cytophagales</taxon>
        <taxon>Cytophagaceae</taxon>
        <taxon>Spirosoma</taxon>
    </lineage>
</organism>
<proteinExistence type="predicted"/>
<evidence type="ECO:0000313" key="1">
    <source>
        <dbReference type="EMBL" id="QIP15683.1"/>
    </source>
</evidence>
<dbReference type="EMBL" id="CP050063">
    <property type="protein sequence ID" value="QIP15683.1"/>
    <property type="molecule type" value="Genomic_DNA"/>
</dbReference>
<gene>
    <name evidence="1" type="ORF">G8759_25145</name>
</gene>
<keyword evidence="2" id="KW-1185">Reference proteome</keyword>
<dbReference type="RefSeq" id="WP_167214383.1">
    <property type="nucleotide sequence ID" value="NZ_CP050063.1"/>
</dbReference>
<dbReference type="Proteomes" id="UP000501802">
    <property type="component" value="Chromosome"/>
</dbReference>
<dbReference type="KEGG" id="spib:G8759_25145"/>
<reference evidence="1 2" key="1">
    <citation type="submission" date="2020-03" db="EMBL/GenBank/DDBJ databases">
        <authorList>
            <person name="Kim M.K."/>
        </authorList>
    </citation>
    <scope>NUCLEOTIDE SEQUENCE [LARGE SCALE GENOMIC DNA]</scope>
    <source>
        <strain evidence="1 2">BT328</strain>
    </source>
</reference>
<accession>A0A6G9ATZ2</accession>
<name>A0A6G9ATZ2_9BACT</name>
<protein>
    <submittedName>
        <fullName evidence="1">Uncharacterized protein</fullName>
    </submittedName>
</protein>